<evidence type="ECO:0000256" key="1">
    <source>
        <dbReference type="SAM" id="Phobius"/>
    </source>
</evidence>
<evidence type="ECO:0000313" key="2">
    <source>
        <dbReference type="EMBL" id="CAB4736325.1"/>
    </source>
</evidence>
<dbReference type="EMBL" id="CAFBOF010000076">
    <property type="protein sequence ID" value="CAB4990585.1"/>
    <property type="molecule type" value="Genomic_DNA"/>
</dbReference>
<feature type="transmembrane region" description="Helical" evidence="1">
    <location>
        <begin position="181"/>
        <end position="209"/>
    </location>
</feature>
<proteinExistence type="predicted"/>
<feature type="transmembrane region" description="Helical" evidence="1">
    <location>
        <begin position="108"/>
        <end position="129"/>
    </location>
</feature>
<keyword evidence="1" id="KW-0812">Transmembrane</keyword>
<feature type="transmembrane region" description="Helical" evidence="1">
    <location>
        <begin position="12"/>
        <end position="33"/>
    </location>
</feature>
<organism evidence="2">
    <name type="scientific">freshwater metagenome</name>
    <dbReference type="NCBI Taxonomy" id="449393"/>
    <lineage>
        <taxon>unclassified sequences</taxon>
        <taxon>metagenomes</taxon>
        <taxon>ecological metagenomes</taxon>
    </lineage>
</organism>
<reference evidence="2" key="1">
    <citation type="submission" date="2020-05" db="EMBL/GenBank/DDBJ databases">
        <authorList>
            <person name="Chiriac C."/>
            <person name="Salcher M."/>
            <person name="Ghai R."/>
            <person name="Kavagutti S V."/>
        </authorList>
    </citation>
    <scope>NUCLEOTIDE SEQUENCE</scope>
</reference>
<keyword evidence="1" id="KW-1133">Transmembrane helix</keyword>
<feature type="transmembrane region" description="Helical" evidence="1">
    <location>
        <begin position="244"/>
        <end position="260"/>
    </location>
</feature>
<feature type="transmembrane region" description="Helical" evidence="1">
    <location>
        <begin position="379"/>
        <end position="401"/>
    </location>
</feature>
<evidence type="ECO:0000313" key="3">
    <source>
        <dbReference type="EMBL" id="CAB4990585.1"/>
    </source>
</evidence>
<dbReference type="EMBL" id="CAEZYK010000139">
    <property type="protein sequence ID" value="CAB4736325.1"/>
    <property type="molecule type" value="Genomic_DNA"/>
</dbReference>
<accession>A0A6J6SNR8</accession>
<evidence type="ECO:0000313" key="4">
    <source>
        <dbReference type="EMBL" id="CAB5010315.1"/>
    </source>
</evidence>
<protein>
    <submittedName>
        <fullName evidence="2">Unannotated protein</fullName>
    </submittedName>
</protein>
<dbReference type="AlphaFoldDB" id="A0A6J6SNR8"/>
<feature type="transmembrane region" description="Helical" evidence="1">
    <location>
        <begin position="304"/>
        <end position="324"/>
    </location>
</feature>
<feature type="transmembrane region" description="Helical" evidence="1">
    <location>
        <begin position="331"/>
        <end position="347"/>
    </location>
</feature>
<sequence>MERLRPIDRTVIVRAALGYLVVAVIATVLVAVANSMPGVRNVYGRGLGSIVDDLGVVGGWCRFDCGWYIGIARDGYSYVPGQQSNVAFFPIYPLLARGVNGVINDVPLSLIIVSWISGFSAIVAFAAWCSGRLDRRIATWAVASLLLYPYGFYLLGAGYGDGLFLALVVCTFLLLERNQLVLASVFGALAGATRSIGIVVFISLVLVLIDRRGGMPARESGSGGLARIGIPAAISLRVLRARDSVLLIALLGPIGWSLFLDDRFGDGFAYVTVQEAWVQKQGPRTWLKVELFSQILHGAPPDYWVGRLIQAFLILVLLSLLPLVAKKLGPGYAAYSAGVLLLAALGTKDFQSMGRYALAAFPVFALVGIELSSRRRLGVIVLIAGAVFLGAGAFGFGRGWYLS</sequence>
<dbReference type="EMBL" id="CAFBPQ010000001">
    <property type="protein sequence ID" value="CAB5010315.1"/>
    <property type="molecule type" value="Genomic_DNA"/>
</dbReference>
<gene>
    <name evidence="2" type="ORF">UFOPK2683_01605</name>
    <name evidence="3" type="ORF">UFOPK3897_01708</name>
    <name evidence="4" type="ORF">UFOPK4121_00002</name>
</gene>
<name>A0A6J6SNR8_9ZZZZ</name>
<keyword evidence="1" id="KW-0472">Membrane</keyword>
<feature type="transmembrane region" description="Helical" evidence="1">
    <location>
        <begin position="353"/>
        <end position="372"/>
    </location>
</feature>